<keyword evidence="2" id="KW-1133">Transmembrane helix</keyword>
<evidence type="ECO:0000313" key="3">
    <source>
        <dbReference type="EMBL" id="KAG7347296.1"/>
    </source>
</evidence>
<proteinExistence type="predicted"/>
<dbReference type="Proteomes" id="UP000693970">
    <property type="component" value="Unassembled WGS sequence"/>
</dbReference>
<evidence type="ECO:0000256" key="1">
    <source>
        <dbReference type="SAM" id="MobiDB-lite"/>
    </source>
</evidence>
<protein>
    <submittedName>
        <fullName evidence="3">Uncharacterized protein</fullName>
    </submittedName>
</protein>
<feature type="transmembrane region" description="Helical" evidence="2">
    <location>
        <begin position="207"/>
        <end position="227"/>
    </location>
</feature>
<evidence type="ECO:0000313" key="4">
    <source>
        <dbReference type="Proteomes" id="UP000693970"/>
    </source>
</evidence>
<reference evidence="3" key="1">
    <citation type="journal article" date="2021" name="Sci. Rep.">
        <title>Diploid genomic architecture of Nitzschia inconspicua, an elite biomass production diatom.</title>
        <authorList>
            <person name="Oliver A."/>
            <person name="Podell S."/>
            <person name="Pinowska A."/>
            <person name="Traller J.C."/>
            <person name="Smith S.R."/>
            <person name="McClure R."/>
            <person name="Beliaev A."/>
            <person name="Bohutskyi P."/>
            <person name="Hill E.A."/>
            <person name="Rabines A."/>
            <person name="Zheng H."/>
            <person name="Allen L.Z."/>
            <person name="Kuo A."/>
            <person name="Grigoriev I.V."/>
            <person name="Allen A.E."/>
            <person name="Hazlebeck D."/>
            <person name="Allen E.E."/>
        </authorList>
    </citation>
    <scope>NUCLEOTIDE SEQUENCE</scope>
    <source>
        <strain evidence="3">Hildebrandi</strain>
    </source>
</reference>
<comment type="caution">
    <text evidence="3">The sequence shown here is derived from an EMBL/GenBank/DDBJ whole genome shotgun (WGS) entry which is preliminary data.</text>
</comment>
<evidence type="ECO:0000256" key="2">
    <source>
        <dbReference type="SAM" id="Phobius"/>
    </source>
</evidence>
<keyword evidence="2" id="KW-0472">Membrane</keyword>
<dbReference type="AlphaFoldDB" id="A0A9K3KPV6"/>
<dbReference type="EMBL" id="JAGRRH010000020">
    <property type="protein sequence ID" value="KAG7347296.1"/>
    <property type="molecule type" value="Genomic_DNA"/>
</dbReference>
<feature type="region of interest" description="Disordered" evidence="1">
    <location>
        <begin position="30"/>
        <end position="62"/>
    </location>
</feature>
<gene>
    <name evidence="3" type="ORF">IV203_016001</name>
</gene>
<accession>A0A9K3KPV6</accession>
<reference evidence="3" key="2">
    <citation type="submission" date="2021-04" db="EMBL/GenBank/DDBJ databases">
        <authorList>
            <person name="Podell S."/>
        </authorList>
    </citation>
    <scope>NUCLEOTIDE SEQUENCE</scope>
    <source>
        <strain evidence="3">Hildebrandi</strain>
    </source>
</reference>
<feature type="compositionally biased region" description="Acidic residues" evidence="1">
    <location>
        <begin position="41"/>
        <end position="61"/>
    </location>
</feature>
<keyword evidence="4" id="KW-1185">Reference proteome</keyword>
<keyword evidence="2" id="KW-0812">Transmembrane</keyword>
<name>A0A9K3KPV6_9STRA</name>
<sequence>MNRNTRYSIVQHSAESTDVYHCGYKDDGDDDLEWQTPNDDGGCDNDVDDLLDNSDEDDDEPESRIVCIQVSRHILPDGSVQKVKETFFKNGTKTTTTTKLPRDYGCGVIQEQLQQPTSSSTTRGLSLNHIMTSMTQQATITNQYLLDHPRQPSWQQKRHSTKIEYFSLPLAPSSSSSTSWEIHDHSNNKALPHSTPARISSYILSKCFVCGMGILLLLSLLLLMMFWCYHHNNGNNDDSIKWYSWPFTAGMLQHDNGIIVLL</sequence>
<organism evidence="3 4">
    <name type="scientific">Nitzschia inconspicua</name>
    <dbReference type="NCBI Taxonomy" id="303405"/>
    <lineage>
        <taxon>Eukaryota</taxon>
        <taxon>Sar</taxon>
        <taxon>Stramenopiles</taxon>
        <taxon>Ochrophyta</taxon>
        <taxon>Bacillariophyta</taxon>
        <taxon>Bacillariophyceae</taxon>
        <taxon>Bacillariophycidae</taxon>
        <taxon>Bacillariales</taxon>
        <taxon>Bacillariaceae</taxon>
        <taxon>Nitzschia</taxon>
    </lineage>
</organism>